<dbReference type="AlphaFoldDB" id="A0A495BGJ2"/>
<evidence type="ECO:0000313" key="4">
    <source>
        <dbReference type="EMBL" id="RKQ58815.1"/>
    </source>
</evidence>
<dbReference type="RefSeq" id="WP_120810480.1">
    <property type="nucleotide sequence ID" value="NZ_RBID01000014.1"/>
</dbReference>
<protein>
    <submittedName>
        <fullName evidence="4">Tetratricopeptide repeat protein</fullName>
    </submittedName>
</protein>
<dbReference type="InterPro" id="IPR011990">
    <property type="entry name" value="TPR-like_helical_dom_sf"/>
</dbReference>
<sequence>MASFLRLLVLSLLFSLALPAAANEKFGQVELDAQKELLQLKIDSSRELTQKDVDSLKNRIDALDKRLDDQNNRVGDIGQAVDRFAVITGIAGLVVTLLLALVGLIGYLSVTRQAKEEAKTASRQWFDSNHEDLLAQIDELKKKAVQGHQAIEHSVNEVVQKRDAAITQMQEGLKTSGEDGTPINRDEEAALRQSAEEIKTRPEASYSFDDWNTRAFNAYHAKQYEDAALYWKHASSIPNTGTVKAAQALFNRAITLNQLQRHSEACTTYQQLIDTYSSDNTPAIREQVAKAMLNMGATCGQMQKPAEEIAAYQQLIDTYSSDNTPAIRKQVTMAMRNMGIVLGQMQKPVEEVAIYQQLITNYSSDNTPAIREQVAKALFDMGNSLGAIQKPDEACAAYQQLITAYSSDTTPAIREQVANAFNGKGFVQLLKAKKVWQNREQALSLLREAQNDLLASLELRTDCGMTYGNLAYVQWLFGEALAAENSFRSALAAPQNSGEALYKGTVADIEQHTIAEDEGFRAMVERLWAEHQAAKSNGD</sequence>
<dbReference type="SUPFAM" id="SSF48452">
    <property type="entry name" value="TPR-like"/>
    <property type="match status" value="2"/>
</dbReference>
<dbReference type="InterPro" id="IPR019734">
    <property type="entry name" value="TPR_rpt"/>
</dbReference>
<keyword evidence="3" id="KW-0732">Signal</keyword>
<proteinExistence type="predicted"/>
<name>A0A495BGJ2_VOGIN</name>
<keyword evidence="2" id="KW-0472">Membrane</keyword>
<dbReference type="Proteomes" id="UP000279384">
    <property type="component" value="Unassembled WGS sequence"/>
</dbReference>
<organism evidence="4 5">
    <name type="scientific">Vogesella indigofera</name>
    <name type="common">Pseudomonas indigofera</name>
    <dbReference type="NCBI Taxonomy" id="45465"/>
    <lineage>
        <taxon>Bacteria</taxon>
        <taxon>Pseudomonadati</taxon>
        <taxon>Pseudomonadota</taxon>
        <taxon>Betaproteobacteria</taxon>
        <taxon>Neisseriales</taxon>
        <taxon>Chromobacteriaceae</taxon>
        <taxon>Vogesella</taxon>
    </lineage>
</organism>
<feature type="signal peptide" evidence="3">
    <location>
        <begin position="1"/>
        <end position="22"/>
    </location>
</feature>
<feature type="chain" id="PRO_5019786833" evidence="3">
    <location>
        <begin position="23"/>
        <end position="539"/>
    </location>
</feature>
<dbReference type="SMART" id="SM00028">
    <property type="entry name" value="TPR"/>
    <property type="match status" value="6"/>
</dbReference>
<accession>A0A495BGJ2</accession>
<evidence type="ECO:0000256" key="3">
    <source>
        <dbReference type="SAM" id="SignalP"/>
    </source>
</evidence>
<feature type="transmembrane region" description="Helical" evidence="2">
    <location>
        <begin position="84"/>
        <end position="110"/>
    </location>
</feature>
<dbReference type="Gene3D" id="1.25.40.10">
    <property type="entry name" value="Tetratricopeptide repeat domain"/>
    <property type="match status" value="1"/>
</dbReference>
<reference evidence="4 5" key="1">
    <citation type="submission" date="2018-10" db="EMBL/GenBank/DDBJ databases">
        <title>Genomic Encyclopedia of Type Strains, Phase IV (KMG-IV): sequencing the most valuable type-strain genomes for metagenomic binning, comparative biology and taxonomic classification.</title>
        <authorList>
            <person name="Goeker M."/>
        </authorList>
    </citation>
    <scope>NUCLEOTIDE SEQUENCE [LARGE SCALE GENOMIC DNA]</scope>
    <source>
        <strain evidence="4 5">DSM 3303</strain>
    </source>
</reference>
<evidence type="ECO:0000256" key="1">
    <source>
        <dbReference type="SAM" id="Coils"/>
    </source>
</evidence>
<dbReference type="Pfam" id="PF13174">
    <property type="entry name" value="TPR_6"/>
    <property type="match status" value="2"/>
</dbReference>
<evidence type="ECO:0000256" key="2">
    <source>
        <dbReference type="SAM" id="Phobius"/>
    </source>
</evidence>
<gene>
    <name evidence="4" type="ORF">C8E02_1790</name>
</gene>
<dbReference type="EMBL" id="RBID01000014">
    <property type="protein sequence ID" value="RKQ58815.1"/>
    <property type="molecule type" value="Genomic_DNA"/>
</dbReference>
<keyword evidence="2" id="KW-1133">Transmembrane helix</keyword>
<keyword evidence="1" id="KW-0175">Coiled coil</keyword>
<evidence type="ECO:0000313" key="5">
    <source>
        <dbReference type="Proteomes" id="UP000279384"/>
    </source>
</evidence>
<keyword evidence="2" id="KW-0812">Transmembrane</keyword>
<feature type="coiled-coil region" evidence="1">
    <location>
        <begin position="46"/>
        <end position="73"/>
    </location>
</feature>
<comment type="caution">
    <text evidence="4">The sequence shown here is derived from an EMBL/GenBank/DDBJ whole genome shotgun (WGS) entry which is preliminary data.</text>
</comment>